<dbReference type="EMBL" id="KN832902">
    <property type="protein sequence ID" value="KIM92963.1"/>
    <property type="molecule type" value="Genomic_DNA"/>
</dbReference>
<reference evidence="5" key="2">
    <citation type="submission" date="2015-01" db="EMBL/GenBank/DDBJ databases">
        <title>Evolutionary Origins and Diversification of the Mycorrhizal Mutualists.</title>
        <authorList>
            <consortium name="DOE Joint Genome Institute"/>
            <consortium name="Mycorrhizal Genomics Consortium"/>
            <person name="Kohler A."/>
            <person name="Kuo A."/>
            <person name="Nagy L.G."/>
            <person name="Floudas D."/>
            <person name="Copeland A."/>
            <person name="Barry K.W."/>
            <person name="Cichocki N."/>
            <person name="Veneault-Fourrey C."/>
            <person name="LaButti K."/>
            <person name="Lindquist E.A."/>
            <person name="Lipzen A."/>
            <person name="Lundell T."/>
            <person name="Morin E."/>
            <person name="Murat C."/>
            <person name="Riley R."/>
            <person name="Ohm R."/>
            <person name="Sun H."/>
            <person name="Tunlid A."/>
            <person name="Henrissat B."/>
            <person name="Grigoriev I.V."/>
            <person name="Hibbett D.S."/>
            <person name="Martin F."/>
        </authorList>
    </citation>
    <scope>NUCLEOTIDE SEQUENCE [LARGE SCALE GENOMIC DNA]</scope>
    <source>
        <strain evidence="5">Zn</strain>
    </source>
</reference>
<evidence type="ECO:0000256" key="1">
    <source>
        <dbReference type="ARBA" id="ARBA00023242"/>
    </source>
</evidence>
<dbReference type="InParanoid" id="A0A0C3C255"/>
<dbReference type="GO" id="GO:0008270">
    <property type="term" value="F:zinc ion binding"/>
    <property type="evidence" value="ECO:0007669"/>
    <property type="project" value="InterPro"/>
</dbReference>
<dbReference type="AlphaFoldDB" id="A0A0C3C255"/>
<keyword evidence="5" id="KW-1185">Reference proteome</keyword>
<dbReference type="InterPro" id="IPR036864">
    <property type="entry name" value="Zn2-C6_fun-type_DNA-bd_sf"/>
</dbReference>
<dbReference type="InterPro" id="IPR001138">
    <property type="entry name" value="Zn2Cys6_DnaBD"/>
</dbReference>
<dbReference type="GO" id="GO:0000981">
    <property type="term" value="F:DNA-binding transcription factor activity, RNA polymerase II-specific"/>
    <property type="evidence" value="ECO:0007669"/>
    <property type="project" value="InterPro"/>
</dbReference>
<dbReference type="HOGENOM" id="CLU_681817_0_0_1"/>
<organism evidence="4 5">
    <name type="scientific">Oidiodendron maius (strain Zn)</name>
    <dbReference type="NCBI Taxonomy" id="913774"/>
    <lineage>
        <taxon>Eukaryota</taxon>
        <taxon>Fungi</taxon>
        <taxon>Dikarya</taxon>
        <taxon>Ascomycota</taxon>
        <taxon>Pezizomycotina</taxon>
        <taxon>Leotiomycetes</taxon>
        <taxon>Leotiomycetes incertae sedis</taxon>
        <taxon>Myxotrichaceae</taxon>
        <taxon>Oidiodendron</taxon>
    </lineage>
</organism>
<dbReference type="OrthoDB" id="4222821at2759"/>
<protein>
    <recommendedName>
        <fullName evidence="3">Zn(2)-C6 fungal-type domain-containing protein</fullName>
    </recommendedName>
</protein>
<evidence type="ECO:0000259" key="3">
    <source>
        <dbReference type="PROSITE" id="PS00463"/>
    </source>
</evidence>
<dbReference type="Proteomes" id="UP000054321">
    <property type="component" value="Unassembled WGS sequence"/>
</dbReference>
<dbReference type="SUPFAM" id="SSF57701">
    <property type="entry name" value="Zn2/Cys6 DNA-binding domain"/>
    <property type="match status" value="1"/>
</dbReference>
<dbReference type="Gene3D" id="4.10.240.10">
    <property type="entry name" value="Zn(2)-C6 fungal-type DNA-binding domain"/>
    <property type="match status" value="1"/>
</dbReference>
<dbReference type="PROSITE" id="PS00463">
    <property type="entry name" value="ZN2_CY6_FUNGAL_1"/>
    <property type="match status" value="1"/>
</dbReference>
<evidence type="ECO:0000313" key="4">
    <source>
        <dbReference type="EMBL" id="KIM92963.1"/>
    </source>
</evidence>
<reference evidence="4 5" key="1">
    <citation type="submission" date="2014-04" db="EMBL/GenBank/DDBJ databases">
        <authorList>
            <consortium name="DOE Joint Genome Institute"/>
            <person name="Kuo A."/>
            <person name="Martino E."/>
            <person name="Perotto S."/>
            <person name="Kohler A."/>
            <person name="Nagy L.G."/>
            <person name="Floudas D."/>
            <person name="Copeland A."/>
            <person name="Barry K.W."/>
            <person name="Cichocki N."/>
            <person name="Veneault-Fourrey C."/>
            <person name="LaButti K."/>
            <person name="Lindquist E.A."/>
            <person name="Lipzen A."/>
            <person name="Lundell T."/>
            <person name="Morin E."/>
            <person name="Murat C."/>
            <person name="Sun H."/>
            <person name="Tunlid A."/>
            <person name="Henrissat B."/>
            <person name="Grigoriev I.V."/>
            <person name="Hibbett D.S."/>
            <person name="Martin F."/>
            <person name="Nordberg H.P."/>
            <person name="Cantor M.N."/>
            <person name="Hua S.X."/>
        </authorList>
    </citation>
    <scope>NUCLEOTIDE SEQUENCE [LARGE SCALE GENOMIC DNA]</scope>
    <source>
        <strain evidence="4 5">Zn</strain>
    </source>
</reference>
<feature type="region of interest" description="Disordered" evidence="2">
    <location>
        <begin position="168"/>
        <end position="197"/>
    </location>
</feature>
<name>A0A0C3C255_OIDMZ</name>
<gene>
    <name evidence="4" type="ORF">OIDMADRAFT_184958</name>
</gene>
<feature type="domain" description="Zn(2)-C6 fungal-type" evidence="3">
    <location>
        <begin position="11"/>
        <end position="43"/>
    </location>
</feature>
<feature type="compositionally biased region" description="Low complexity" evidence="2">
    <location>
        <begin position="184"/>
        <end position="197"/>
    </location>
</feature>
<proteinExistence type="predicted"/>
<dbReference type="CDD" id="cd00067">
    <property type="entry name" value="GAL4"/>
    <property type="match status" value="1"/>
</dbReference>
<sequence>MEMHTPAKRVACDRCHRLKMRCIIEGDSAQQQCNRCCIANVNCNYSPPRKPGRPPTKLAGTLLQGLILSSGETIQSSSSPSTSRTVGTDKYGTEENWREEAFTKDDFFLANNESFGELPDNITSCLAPNFHALEELLNKSSQYERNTYLADDKREQVSLLSSLGQQSAQGQSDLLSEPSGQQMPTPTSSPGSSISSSAASEFAQHLSNFSKRRMDLDFSADVSPAKLEQVAAQVLDTSSAFIKLLQFSHQIETDTLSFASHRQPTLDTPSIDIDNDTLFVYSLLNPRSITLDSTNILQLVVFSMRLTVMHCGLYEAIYRYLQQADVGRNDSIAMSRNNISAGPPLPQLLSFSLAGIDLSPHPRFQLQLLLQTSTYYLISMHSALGGLEALRPDGPGLLMRTLMVQDQQARMGEIRVLLARLREEFGMLVQI</sequence>
<accession>A0A0C3C255</accession>
<keyword evidence="1" id="KW-0539">Nucleus</keyword>
<evidence type="ECO:0000313" key="5">
    <source>
        <dbReference type="Proteomes" id="UP000054321"/>
    </source>
</evidence>
<evidence type="ECO:0000256" key="2">
    <source>
        <dbReference type="SAM" id="MobiDB-lite"/>
    </source>
</evidence>